<accession>A0A0A9C8Y6</accession>
<evidence type="ECO:0000313" key="1">
    <source>
        <dbReference type="EMBL" id="JAD69870.1"/>
    </source>
</evidence>
<name>A0A0A9C8Y6_ARUDO</name>
<protein>
    <submittedName>
        <fullName evidence="1">Uncharacterized protein</fullName>
    </submittedName>
</protein>
<dbReference type="EMBL" id="GBRH01228025">
    <property type="protein sequence ID" value="JAD69870.1"/>
    <property type="molecule type" value="Transcribed_RNA"/>
</dbReference>
<reference evidence="1" key="2">
    <citation type="journal article" date="2015" name="Data Brief">
        <title>Shoot transcriptome of the giant reed, Arundo donax.</title>
        <authorList>
            <person name="Barrero R.A."/>
            <person name="Guerrero F.D."/>
            <person name="Moolhuijzen P."/>
            <person name="Goolsby J.A."/>
            <person name="Tidwell J."/>
            <person name="Bellgard S.E."/>
            <person name="Bellgard M.I."/>
        </authorList>
    </citation>
    <scope>NUCLEOTIDE SEQUENCE</scope>
    <source>
        <tissue evidence="1">Shoot tissue taken approximately 20 cm above the soil surface</tissue>
    </source>
</reference>
<reference evidence="1" key="1">
    <citation type="submission" date="2014-09" db="EMBL/GenBank/DDBJ databases">
        <authorList>
            <person name="Magalhaes I.L.F."/>
            <person name="Oliveira U."/>
            <person name="Santos F.R."/>
            <person name="Vidigal T.H.D.A."/>
            <person name="Brescovit A.D."/>
            <person name="Santos A.J."/>
        </authorList>
    </citation>
    <scope>NUCLEOTIDE SEQUENCE</scope>
    <source>
        <tissue evidence="1">Shoot tissue taken approximately 20 cm above the soil surface</tissue>
    </source>
</reference>
<proteinExistence type="predicted"/>
<sequence length="8" mass="1050">MSPWGWMR</sequence>
<organism evidence="1">
    <name type="scientific">Arundo donax</name>
    <name type="common">Giant reed</name>
    <name type="synonym">Donax arundinaceus</name>
    <dbReference type="NCBI Taxonomy" id="35708"/>
    <lineage>
        <taxon>Eukaryota</taxon>
        <taxon>Viridiplantae</taxon>
        <taxon>Streptophyta</taxon>
        <taxon>Embryophyta</taxon>
        <taxon>Tracheophyta</taxon>
        <taxon>Spermatophyta</taxon>
        <taxon>Magnoliopsida</taxon>
        <taxon>Liliopsida</taxon>
        <taxon>Poales</taxon>
        <taxon>Poaceae</taxon>
        <taxon>PACMAD clade</taxon>
        <taxon>Arundinoideae</taxon>
        <taxon>Arundineae</taxon>
        <taxon>Arundo</taxon>
    </lineage>
</organism>